<proteinExistence type="inferred from homology"/>
<keyword evidence="2" id="KW-1133">Transmembrane helix</keyword>
<dbReference type="OrthoDB" id="3200163at2759"/>
<dbReference type="Gene3D" id="3.40.50.1820">
    <property type="entry name" value="alpha/beta hydrolase"/>
    <property type="match status" value="1"/>
</dbReference>
<sequence length="224" mass="25685">DPNVWPHEFESHGDRTKGRFENVVWPQYDSTQKKYLMIGMKPKVRDHYHSHRLSFWLHLIPKLHKPGGDEDIYLRHHLLHDHDNQQSYDGIVRQIAFKFLEPLPTAPGAKPSNNTATNSQAKYSSKLNYKSLQQQQMQSSTPSSFMFSTQFPLSMSTEVSNKTTATAIVMNDGNGYQTALTITIVIGCSLLFLNILIFAGIYYQLNSSKNKRKKKFVKSFDVSD</sequence>
<keyword evidence="2" id="KW-0472">Membrane</keyword>
<dbReference type="AlphaFoldDB" id="A0A7R9M5H7"/>
<feature type="transmembrane region" description="Helical" evidence="2">
    <location>
        <begin position="179"/>
        <end position="205"/>
    </location>
</feature>
<dbReference type="EMBL" id="CAJPVJ010007320">
    <property type="protein sequence ID" value="CAG2171141.1"/>
    <property type="molecule type" value="Genomic_DNA"/>
</dbReference>
<keyword evidence="2" id="KW-0812">Transmembrane</keyword>
<keyword evidence="4" id="KW-1185">Reference proteome</keyword>
<evidence type="ECO:0000313" key="4">
    <source>
        <dbReference type="Proteomes" id="UP000728032"/>
    </source>
</evidence>
<dbReference type="EMBL" id="OC922145">
    <property type="protein sequence ID" value="CAD7653954.1"/>
    <property type="molecule type" value="Genomic_DNA"/>
</dbReference>
<name>A0A7R9M5H7_9ACAR</name>
<dbReference type="Proteomes" id="UP000728032">
    <property type="component" value="Unassembled WGS sequence"/>
</dbReference>
<reference evidence="3" key="1">
    <citation type="submission" date="2020-11" db="EMBL/GenBank/DDBJ databases">
        <authorList>
            <person name="Tran Van P."/>
        </authorList>
    </citation>
    <scope>NUCLEOTIDE SEQUENCE</scope>
</reference>
<feature type="non-terminal residue" evidence="3">
    <location>
        <position position="1"/>
    </location>
</feature>
<dbReference type="InterPro" id="IPR029058">
    <property type="entry name" value="AB_hydrolase_fold"/>
</dbReference>
<evidence type="ECO:0000313" key="3">
    <source>
        <dbReference type="EMBL" id="CAD7653954.1"/>
    </source>
</evidence>
<evidence type="ECO:0008006" key="5">
    <source>
        <dbReference type="Google" id="ProtNLM"/>
    </source>
</evidence>
<dbReference type="PANTHER" id="PTHR43903">
    <property type="entry name" value="NEUROLIGIN"/>
    <property type="match status" value="1"/>
</dbReference>
<organism evidence="3">
    <name type="scientific">Oppiella nova</name>
    <dbReference type="NCBI Taxonomy" id="334625"/>
    <lineage>
        <taxon>Eukaryota</taxon>
        <taxon>Metazoa</taxon>
        <taxon>Ecdysozoa</taxon>
        <taxon>Arthropoda</taxon>
        <taxon>Chelicerata</taxon>
        <taxon>Arachnida</taxon>
        <taxon>Acari</taxon>
        <taxon>Acariformes</taxon>
        <taxon>Sarcoptiformes</taxon>
        <taxon>Oribatida</taxon>
        <taxon>Brachypylina</taxon>
        <taxon>Oppioidea</taxon>
        <taxon>Oppiidae</taxon>
        <taxon>Oppiella</taxon>
    </lineage>
</organism>
<evidence type="ECO:0000256" key="1">
    <source>
        <dbReference type="ARBA" id="ARBA00005964"/>
    </source>
</evidence>
<protein>
    <recommendedName>
        <fullName evidence="5">Neuroligin</fullName>
    </recommendedName>
</protein>
<comment type="similarity">
    <text evidence="1">Belongs to the type-B carboxylesterase/lipase family.</text>
</comment>
<accession>A0A7R9M5H7</accession>
<dbReference type="InterPro" id="IPR051093">
    <property type="entry name" value="Neuroligin/BSAL"/>
</dbReference>
<gene>
    <name evidence="3" type="ORF">ONB1V03_LOCUS10605</name>
</gene>
<evidence type="ECO:0000256" key="2">
    <source>
        <dbReference type="SAM" id="Phobius"/>
    </source>
</evidence>